<dbReference type="FunFam" id="3.40.50.300:FF:000032">
    <property type="entry name" value="Export ABC transporter ATP-binding protein"/>
    <property type="match status" value="1"/>
</dbReference>
<dbReference type="GO" id="GO:0016887">
    <property type="term" value="F:ATP hydrolysis activity"/>
    <property type="evidence" value="ECO:0007669"/>
    <property type="project" value="InterPro"/>
</dbReference>
<dbReference type="GO" id="GO:0005886">
    <property type="term" value="C:plasma membrane"/>
    <property type="evidence" value="ECO:0007669"/>
    <property type="project" value="UniProtKB-SubCell"/>
</dbReference>
<comment type="function">
    <text evidence="10">Part of the ABC transporter complex hrt involved in hemin import. Responsible for energy coupling to the transport system.</text>
</comment>
<dbReference type="AlphaFoldDB" id="A0A6L3V4Z6"/>
<keyword evidence="3" id="KW-0813">Transport</keyword>
<accession>A0A6L3V4Z6</accession>
<evidence type="ECO:0000259" key="11">
    <source>
        <dbReference type="PROSITE" id="PS50893"/>
    </source>
</evidence>
<evidence type="ECO:0000313" key="12">
    <source>
        <dbReference type="EMBL" id="KAB2336123.1"/>
    </source>
</evidence>
<keyword evidence="4" id="KW-1003">Cell membrane</keyword>
<keyword evidence="5" id="KW-0547">Nucleotide-binding</keyword>
<protein>
    <recommendedName>
        <fullName evidence="9">Putative hemin import ATP-binding protein HrtA</fullName>
    </recommendedName>
</protein>
<dbReference type="EMBL" id="WBOS01000004">
    <property type="protein sequence ID" value="KAB2336123.1"/>
    <property type="molecule type" value="Genomic_DNA"/>
</dbReference>
<dbReference type="PANTHER" id="PTHR24220">
    <property type="entry name" value="IMPORT ATP-BINDING PROTEIN"/>
    <property type="match status" value="1"/>
</dbReference>
<dbReference type="GO" id="GO:0098796">
    <property type="term" value="C:membrane protein complex"/>
    <property type="evidence" value="ECO:0007669"/>
    <property type="project" value="UniProtKB-ARBA"/>
</dbReference>
<evidence type="ECO:0000256" key="1">
    <source>
        <dbReference type="ARBA" id="ARBA00004202"/>
    </source>
</evidence>
<dbReference type="SMART" id="SM00382">
    <property type="entry name" value="AAA"/>
    <property type="match status" value="1"/>
</dbReference>
<evidence type="ECO:0000256" key="10">
    <source>
        <dbReference type="ARBA" id="ARBA00024721"/>
    </source>
</evidence>
<evidence type="ECO:0000256" key="4">
    <source>
        <dbReference type="ARBA" id="ARBA00022475"/>
    </source>
</evidence>
<dbReference type="CDD" id="cd03255">
    <property type="entry name" value="ABC_MJ0796_LolCDE_FtsE"/>
    <property type="match status" value="1"/>
</dbReference>
<feature type="domain" description="ABC transporter" evidence="11">
    <location>
        <begin position="4"/>
        <end position="236"/>
    </location>
</feature>
<dbReference type="SUPFAM" id="SSF52540">
    <property type="entry name" value="P-loop containing nucleoside triphosphate hydrolases"/>
    <property type="match status" value="1"/>
</dbReference>
<sequence length="237" mass="26360">MEIFTIDKVRKTFINGEVEEEILKGINLTLKEGEVTALVGASGSGKSTLLTIAAGLQPTSEGQIIFEGKNMTVMSSEQVRKVRASKFGFVFQFAHLVPFLTVAEQLMLMLDVSESKLKKQEQKREVDRILKLVGMDHRKNAYPSSLSGGEKQRVAIARAMIHKPKVLFADEPTASLDSKRSKDVMSLIQDLTKTLNITTLMVTHDEEMLSYADHIIKMSDGLILYNKDSNLAPKEMA</sequence>
<evidence type="ECO:0000256" key="6">
    <source>
        <dbReference type="ARBA" id="ARBA00022840"/>
    </source>
</evidence>
<dbReference type="PANTHER" id="PTHR24220:SF666">
    <property type="entry name" value="HEMIN IMPORT ATP-BINDING PROTEIN HRTA-RELATED"/>
    <property type="match status" value="1"/>
</dbReference>
<dbReference type="InterPro" id="IPR015854">
    <property type="entry name" value="ABC_transpr_LolD-like"/>
</dbReference>
<evidence type="ECO:0000256" key="8">
    <source>
        <dbReference type="ARBA" id="ARBA00024359"/>
    </source>
</evidence>
<evidence type="ECO:0000256" key="7">
    <source>
        <dbReference type="ARBA" id="ARBA00023136"/>
    </source>
</evidence>
<dbReference type="GO" id="GO:0005524">
    <property type="term" value="F:ATP binding"/>
    <property type="evidence" value="ECO:0007669"/>
    <property type="project" value="UniProtKB-KW"/>
</dbReference>
<evidence type="ECO:0000256" key="2">
    <source>
        <dbReference type="ARBA" id="ARBA00011131"/>
    </source>
</evidence>
<organism evidence="12 13">
    <name type="scientific">Cytobacillus depressus</name>
    <dbReference type="NCBI Taxonomy" id="1602942"/>
    <lineage>
        <taxon>Bacteria</taxon>
        <taxon>Bacillati</taxon>
        <taxon>Bacillota</taxon>
        <taxon>Bacilli</taxon>
        <taxon>Bacillales</taxon>
        <taxon>Bacillaceae</taxon>
        <taxon>Cytobacillus</taxon>
    </lineage>
</organism>
<keyword evidence="7" id="KW-0472">Membrane</keyword>
<dbReference type="Gene3D" id="3.40.50.300">
    <property type="entry name" value="P-loop containing nucleotide triphosphate hydrolases"/>
    <property type="match status" value="1"/>
</dbReference>
<comment type="similarity">
    <text evidence="8">Belongs to the ABC transporter superfamily. HrtA family.</text>
</comment>
<proteinExistence type="inferred from homology"/>
<reference evidence="12 13" key="1">
    <citation type="journal article" date="2016" name="Antonie Van Leeuwenhoek">
        <title>Bacillus depressus sp. nov., isolated from soil of a sunflower field.</title>
        <authorList>
            <person name="Wei X."/>
            <person name="Xin D."/>
            <person name="Xin Y."/>
            <person name="Zhang H."/>
            <person name="Wang T."/>
            <person name="Zhang J."/>
        </authorList>
    </citation>
    <scope>NUCLEOTIDE SEQUENCE [LARGE SCALE GENOMIC DNA]</scope>
    <source>
        <strain evidence="12 13">BZ1</strain>
    </source>
</reference>
<gene>
    <name evidence="12" type="ORF">F7731_11485</name>
</gene>
<name>A0A6L3V4Z6_9BACI</name>
<evidence type="ECO:0000313" key="13">
    <source>
        <dbReference type="Proteomes" id="UP000481030"/>
    </source>
</evidence>
<dbReference type="Proteomes" id="UP000481030">
    <property type="component" value="Unassembled WGS sequence"/>
</dbReference>
<comment type="subunit">
    <text evidence="2">The complex is composed of two ATP-binding proteins (HrtA), two transmembrane proteins (HrtB) and a solute-binding protein.</text>
</comment>
<comment type="subcellular location">
    <subcellularLocation>
        <location evidence="1">Cell membrane</location>
        <topology evidence="1">Peripheral membrane protein</topology>
    </subcellularLocation>
</comment>
<dbReference type="Pfam" id="PF00005">
    <property type="entry name" value="ABC_tran"/>
    <property type="match status" value="1"/>
</dbReference>
<dbReference type="InterPro" id="IPR017871">
    <property type="entry name" value="ABC_transporter-like_CS"/>
</dbReference>
<dbReference type="PROSITE" id="PS50893">
    <property type="entry name" value="ABC_TRANSPORTER_2"/>
    <property type="match status" value="1"/>
</dbReference>
<evidence type="ECO:0000256" key="9">
    <source>
        <dbReference type="ARBA" id="ARBA00024432"/>
    </source>
</evidence>
<evidence type="ECO:0000256" key="5">
    <source>
        <dbReference type="ARBA" id="ARBA00022741"/>
    </source>
</evidence>
<dbReference type="InterPro" id="IPR003439">
    <property type="entry name" value="ABC_transporter-like_ATP-bd"/>
</dbReference>
<dbReference type="OrthoDB" id="9791546at2"/>
<dbReference type="PROSITE" id="PS00211">
    <property type="entry name" value="ABC_TRANSPORTER_1"/>
    <property type="match status" value="1"/>
</dbReference>
<keyword evidence="6 12" id="KW-0067">ATP-binding</keyword>
<keyword evidence="13" id="KW-1185">Reference proteome</keyword>
<dbReference type="InterPro" id="IPR017911">
    <property type="entry name" value="MacB-like_ATP-bd"/>
</dbReference>
<dbReference type="InterPro" id="IPR027417">
    <property type="entry name" value="P-loop_NTPase"/>
</dbReference>
<dbReference type="InterPro" id="IPR003593">
    <property type="entry name" value="AAA+_ATPase"/>
</dbReference>
<evidence type="ECO:0000256" key="3">
    <source>
        <dbReference type="ARBA" id="ARBA00022448"/>
    </source>
</evidence>
<dbReference type="RefSeq" id="WP_151534925.1">
    <property type="nucleotide sequence ID" value="NZ_WBOS01000004.1"/>
</dbReference>
<dbReference type="GO" id="GO:0022857">
    <property type="term" value="F:transmembrane transporter activity"/>
    <property type="evidence" value="ECO:0007669"/>
    <property type="project" value="UniProtKB-ARBA"/>
</dbReference>
<comment type="caution">
    <text evidence="12">The sequence shown here is derived from an EMBL/GenBank/DDBJ whole genome shotgun (WGS) entry which is preliminary data.</text>
</comment>